<organism evidence="2 3">
    <name type="scientific">Apiotrichum porosum</name>
    <dbReference type="NCBI Taxonomy" id="105984"/>
    <lineage>
        <taxon>Eukaryota</taxon>
        <taxon>Fungi</taxon>
        <taxon>Dikarya</taxon>
        <taxon>Basidiomycota</taxon>
        <taxon>Agaricomycotina</taxon>
        <taxon>Tremellomycetes</taxon>
        <taxon>Trichosporonales</taxon>
        <taxon>Trichosporonaceae</taxon>
        <taxon>Apiotrichum</taxon>
    </lineage>
</organism>
<feature type="compositionally biased region" description="Polar residues" evidence="1">
    <location>
        <begin position="328"/>
        <end position="338"/>
    </location>
</feature>
<evidence type="ECO:0000313" key="2">
    <source>
        <dbReference type="EMBL" id="RSH88134.1"/>
    </source>
</evidence>
<evidence type="ECO:0000256" key="1">
    <source>
        <dbReference type="SAM" id="MobiDB-lite"/>
    </source>
</evidence>
<dbReference type="GeneID" id="39585204"/>
<name>A0A427YAV7_9TREE</name>
<protein>
    <submittedName>
        <fullName evidence="2">Uncharacterized protein</fullName>
    </submittedName>
</protein>
<comment type="caution">
    <text evidence="2">The sequence shown here is derived from an EMBL/GenBank/DDBJ whole genome shotgun (WGS) entry which is preliminary data.</text>
</comment>
<accession>A0A427YAV7</accession>
<feature type="region of interest" description="Disordered" evidence="1">
    <location>
        <begin position="325"/>
        <end position="365"/>
    </location>
</feature>
<gene>
    <name evidence="2" type="ORF">EHS24_000661</name>
</gene>
<feature type="region of interest" description="Disordered" evidence="1">
    <location>
        <begin position="151"/>
        <end position="181"/>
    </location>
</feature>
<sequence length="365" mass="41405">MVRGHFDGWPINKGGGKKLDPNDFSKFPDLLQSWTVDGKNDKNLPHGVKVVIPHDFAAKHKLADAPFMALVTAGSDTWDPRHLQITLFEREMRKGRRVKRCVLKRKVFEANKVNVNAGIPALQKWDLVAETFRFVEEKALAGPSLMKRAKTAASSLRRASPKRRKASKTSPALACDEDESDLDQSDFDEADIVRPSKRKRRTLPKRAKRHRRADDFGWAPAWIQKFVDGYDLAFRNRSIAWSNDQVLDHLQKPFPELNFPKTNSRGMIELTLKFPLVFRDRHQLNKDTYFIKGTKGHTTWDPDHVEISFYKNGKATKRICAANRKTFRLSQTPKNTTPPTRPAAREHAASGEKTGPAPNVAAGHS</sequence>
<dbReference type="RefSeq" id="XP_028480342.1">
    <property type="nucleotide sequence ID" value="XM_028616485.1"/>
</dbReference>
<keyword evidence="3" id="KW-1185">Reference proteome</keyword>
<proteinExistence type="predicted"/>
<dbReference type="EMBL" id="RSCE01000001">
    <property type="protein sequence ID" value="RSH88134.1"/>
    <property type="molecule type" value="Genomic_DNA"/>
</dbReference>
<dbReference type="Proteomes" id="UP000279236">
    <property type="component" value="Unassembled WGS sequence"/>
</dbReference>
<evidence type="ECO:0000313" key="3">
    <source>
        <dbReference type="Proteomes" id="UP000279236"/>
    </source>
</evidence>
<dbReference type="AlphaFoldDB" id="A0A427YAV7"/>
<reference evidence="2 3" key="1">
    <citation type="submission" date="2018-11" db="EMBL/GenBank/DDBJ databases">
        <title>Genome sequence of Apiotrichum porosum DSM 27194.</title>
        <authorList>
            <person name="Aliyu H."/>
            <person name="Gorte O."/>
            <person name="Ochsenreither K."/>
        </authorList>
    </citation>
    <scope>NUCLEOTIDE SEQUENCE [LARGE SCALE GENOMIC DNA]</scope>
    <source>
        <strain evidence="2 3">DSM 27194</strain>
    </source>
</reference>